<dbReference type="RefSeq" id="WP_076353625.1">
    <property type="nucleotide sequence ID" value="NZ_CAMIMN010000195.1"/>
</dbReference>
<dbReference type="Proteomes" id="UP000186106">
    <property type="component" value="Unassembled WGS sequence"/>
</dbReference>
<dbReference type="KEGG" id="cjt:EG359_20940"/>
<gene>
    <name evidence="1" type="ORF">EG359_20940</name>
    <name evidence="2" type="ORF">SAMN05421768_10488</name>
</gene>
<evidence type="ECO:0000313" key="4">
    <source>
        <dbReference type="Proteomes" id="UP000279541"/>
    </source>
</evidence>
<reference evidence="2 3" key="1">
    <citation type="submission" date="2017-01" db="EMBL/GenBank/DDBJ databases">
        <authorList>
            <person name="Mah S.A."/>
            <person name="Swanson W.J."/>
            <person name="Moy G.W."/>
            <person name="Vacquier V.D."/>
        </authorList>
    </citation>
    <scope>NUCLEOTIDE SEQUENCE [LARGE SCALE GENOMIC DNA]</scope>
    <source>
        <strain evidence="2 3">DSM 16927</strain>
    </source>
</reference>
<organism evidence="2 3">
    <name type="scientific">Chryseobacterium joostei</name>
    <dbReference type="NCBI Taxonomy" id="112234"/>
    <lineage>
        <taxon>Bacteria</taxon>
        <taxon>Pseudomonadati</taxon>
        <taxon>Bacteroidota</taxon>
        <taxon>Flavobacteriia</taxon>
        <taxon>Flavobacteriales</taxon>
        <taxon>Weeksellaceae</taxon>
        <taxon>Chryseobacterium group</taxon>
        <taxon>Chryseobacterium</taxon>
    </lineage>
</organism>
<keyword evidence="4" id="KW-1185">Reference proteome</keyword>
<sequence>MRKAIIIFLLLFTTTILAQTKNKLPLIPLVKSCKLSFSEYNEEFKLYKKPFILKGGKKYKIQGYDNENYSGGQILSMSPNKKYIVLDYISKGYVDDGVNKTLHENYLCVIVDITKRKVVTELQGDCGGSWNKQNRWVNDGKIIF</sequence>
<dbReference type="STRING" id="112234.SAMN05421768_10488"/>
<dbReference type="OrthoDB" id="1261342at2"/>
<dbReference type="EMBL" id="FTNZ01000004">
    <property type="protein sequence ID" value="SIS34721.1"/>
    <property type="molecule type" value="Genomic_DNA"/>
</dbReference>
<reference evidence="1 4" key="2">
    <citation type="submission" date="2018-11" db="EMBL/GenBank/DDBJ databases">
        <title>Proposal to divide the Flavobacteriaceae and reorganize its genera based on Amino Acid Identity values calculated from whole genome sequences.</title>
        <authorList>
            <person name="Nicholson A.C."/>
            <person name="Gulvik C.A."/>
            <person name="Whitney A.M."/>
            <person name="Humrighouse B.W."/>
            <person name="Bell M."/>
            <person name="Holmes B."/>
            <person name="Steigerwalt A.G."/>
            <person name="Villarma A."/>
            <person name="Sheth M."/>
            <person name="Batra D."/>
            <person name="Pryor J."/>
            <person name="Bernardet J.-F."/>
            <person name="Hugo C."/>
            <person name="Kampfer P."/>
            <person name="Newman J."/>
            <person name="McQuiston J.R."/>
        </authorList>
    </citation>
    <scope>NUCLEOTIDE SEQUENCE [LARGE SCALE GENOMIC DNA]</scope>
    <source>
        <strain evidence="1 4">DSM 16927</strain>
    </source>
</reference>
<dbReference type="Proteomes" id="UP000279541">
    <property type="component" value="Chromosome"/>
</dbReference>
<accession>A0A1N7ICD5</accession>
<evidence type="ECO:0000313" key="3">
    <source>
        <dbReference type="Proteomes" id="UP000186106"/>
    </source>
</evidence>
<dbReference type="EMBL" id="CP033926">
    <property type="protein sequence ID" value="AZB01905.1"/>
    <property type="molecule type" value="Genomic_DNA"/>
</dbReference>
<proteinExistence type="predicted"/>
<evidence type="ECO:0008006" key="5">
    <source>
        <dbReference type="Google" id="ProtNLM"/>
    </source>
</evidence>
<dbReference type="AlphaFoldDB" id="A0A1N7ICD5"/>
<evidence type="ECO:0000313" key="2">
    <source>
        <dbReference type="EMBL" id="SIS34721.1"/>
    </source>
</evidence>
<name>A0A1N7ICD5_9FLAO</name>
<evidence type="ECO:0000313" key="1">
    <source>
        <dbReference type="EMBL" id="AZB01905.1"/>
    </source>
</evidence>
<protein>
    <recommendedName>
        <fullName evidence="5">WG repeat-containing protein</fullName>
    </recommendedName>
</protein>